<evidence type="ECO:0000259" key="5">
    <source>
        <dbReference type="PROSITE" id="PS50157"/>
    </source>
</evidence>
<feature type="compositionally biased region" description="Basic and acidic residues" evidence="4">
    <location>
        <begin position="789"/>
        <end position="810"/>
    </location>
</feature>
<feature type="region of interest" description="Disordered" evidence="4">
    <location>
        <begin position="309"/>
        <end position="530"/>
    </location>
</feature>
<dbReference type="PROSITE" id="PS50157">
    <property type="entry name" value="ZINC_FINGER_C2H2_2"/>
    <property type="match status" value="1"/>
</dbReference>
<dbReference type="SMART" id="SM00868">
    <property type="entry name" value="zf-AD"/>
    <property type="match status" value="2"/>
</dbReference>
<feature type="binding site" evidence="2">
    <location>
        <position position="6"/>
    </location>
    <ligand>
        <name>Zn(2+)</name>
        <dbReference type="ChEBI" id="CHEBI:29105"/>
    </ligand>
</feature>
<dbReference type="Proteomes" id="UP000504615">
    <property type="component" value="Unplaced"/>
</dbReference>
<feature type="compositionally biased region" description="Low complexity" evidence="4">
    <location>
        <begin position="480"/>
        <end position="489"/>
    </location>
</feature>
<dbReference type="OrthoDB" id="7683467at2759"/>
<feature type="domain" description="ZAD" evidence="6">
    <location>
        <begin position="4"/>
        <end position="77"/>
    </location>
</feature>
<dbReference type="InterPro" id="IPR012934">
    <property type="entry name" value="Znf_AD"/>
</dbReference>
<gene>
    <name evidence="8" type="primary">LOC105433995</name>
</gene>
<feature type="compositionally biased region" description="Basic residues" evidence="4">
    <location>
        <begin position="208"/>
        <end position="229"/>
    </location>
</feature>
<proteinExistence type="predicted"/>
<organism evidence="7 8">
    <name type="scientific">Pogonomyrmex barbatus</name>
    <name type="common">red harvester ant</name>
    <dbReference type="NCBI Taxonomy" id="144034"/>
    <lineage>
        <taxon>Eukaryota</taxon>
        <taxon>Metazoa</taxon>
        <taxon>Ecdysozoa</taxon>
        <taxon>Arthropoda</taxon>
        <taxon>Hexapoda</taxon>
        <taxon>Insecta</taxon>
        <taxon>Pterygota</taxon>
        <taxon>Neoptera</taxon>
        <taxon>Endopterygota</taxon>
        <taxon>Hymenoptera</taxon>
        <taxon>Apocrita</taxon>
        <taxon>Aculeata</taxon>
        <taxon>Formicoidea</taxon>
        <taxon>Formicidae</taxon>
        <taxon>Myrmicinae</taxon>
        <taxon>Pogonomyrmex</taxon>
    </lineage>
</organism>
<feature type="binding site" evidence="2">
    <location>
        <position position="53"/>
    </location>
    <ligand>
        <name>Zn(2+)</name>
        <dbReference type="ChEBI" id="CHEBI:29105"/>
    </ligand>
</feature>
<keyword evidence="1" id="KW-0863">Zinc-finger</keyword>
<keyword evidence="7" id="KW-1185">Reference proteome</keyword>
<feature type="compositionally biased region" description="Basic and acidic residues" evidence="4">
    <location>
        <begin position="731"/>
        <end position="745"/>
    </location>
</feature>
<dbReference type="Pfam" id="PF07776">
    <property type="entry name" value="zf-AD"/>
    <property type="match status" value="1"/>
</dbReference>
<feature type="binding site" evidence="2">
    <location>
        <position position="9"/>
    </location>
    <ligand>
        <name>Zn(2+)</name>
        <dbReference type="ChEBI" id="CHEBI:29105"/>
    </ligand>
</feature>
<feature type="compositionally biased region" description="Basic and acidic residues" evidence="4">
    <location>
        <begin position="661"/>
        <end position="670"/>
    </location>
</feature>
<feature type="compositionally biased region" description="Basic residues" evidence="4">
    <location>
        <begin position="353"/>
        <end position="362"/>
    </location>
</feature>
<reference evidence="8" key="1">
    <citation type="submission" date="2025-08" db="UniProtKB">
        <authorList>
            <consortium name="RefSeq"/>
        </authorList>
    </citation>
    <scope>IDENTIFICATION</scope>
</reference>
<feature type="compositionally biased region" description="Polar residues" evidence="4">
    <location>
        <begin position="399"/>
        <end position="408"/>
    </location>
</feature>
<keyword evidence="2" id="KW-0862">Zinc</keyword>
<feature type="compositionally biased region" description="Polar residues" evidence="4">
    <location>
        <begin position="777"/>
        <end position="788"/>
    </location>
</feature>
<dbReference type="RefSeq" id="XP_011647848.1">
    <property type="nucleotide sequence ID" value="XM_011649546.2"/>
</dbReference>
<evidence type="ECO:0000256" key="4">
    <source>
        <dbReference type="SAM" id="MobiDB-lite"/>
    </source>
</evidence>
<evidence type="ECO:0000313" key="7">
    <source>
        <dbReference type="Proteomes" id="UP000504615"/>
    </source>
</evidence>
<protein>
    <submittedName>
        <fullName evidence="8">MATH and LRR domain-containing protein PFE0570w-like</fullName>
    </submittedName>
</protein>
<feature type="binding site" evidence="2">
    <location>
        <position position="50"/>
    </location>
    <ligand>
        <name>Zn(2+)</name>
        <dbReference type="ChEBI" id="CHEBI:29105"/>
    </ligand>
</feature>
<feature type="region of interest" description="Disordered" evidence="4">
    <location>
        <begin position="571"/>
        <end position="591"/>
    </location>
</feature>
<feature type="compositionally biased region" description="Basic and acidic residues" evidence="4">
    <location>
        <begin position="691"/>
        <end position="724"/>
    </location>
</feature>
<accession>A0A6I9WYI2</accession>
<evidence type="ECO:0000313" key="8">
    <source>
        <dbReference type="RefSeq" id="XP_011647848.1"/>
    </source>
</evidence>
<evidence type="ECO:0000256" key="1">
    <source>
        <dbReference type="PROSITE-ProRule" id="PRU00042"/>
    </source>
</evidence>
<dbReference type="GO" id="GO:0005634">
    <property type="term" value="C:nucleus"/>
    <property type="evidence" value="ECO:0007669"/>
    <property type="project" value="InterPro"/>
</dbReference>
<feature type="compositionally biased region" description="Basic and acidic residues" evidence="4">
    <location>
        <begin position="571"/>
        <end position="585"/>
    </location>
</feature>
<feature type="region of interest" description="Disordered" evidence="4">
    <location>
        <begin position="661"/>
        <end position="834"/>
    </location>
</feature>
<keyword evidence="3" id="KW-0175">Coiled coil</keyword>
<feature type="domain" description="C2H2-type" evidence="5">
    <location>
        <begin position="532"/>
        <end position="559"/>
    </location>
</feature>
<feature type="compositionally biased region" description="Acidic residues" evidence="4">
    <location>
        <begin position="671"/>
        <end position="686"/>
    </location>
</feature>
<dbReference type="KEGG" id="pbar:105433995"/>
<dbReference type="GO" id="GO:0008270">
    <property type="term" value="F:zinc ion binding"/>
    <property type="evidence" value="ECO:0007669"/>
    <property type="project" value="UniProtKB-UniRule"/>
</dbReference>
<dbReference type="AlphaFoldDB" id="A0A6I9WYI2"/>
<keyword evidence="2" id="KW-0479">Metal-binding</keyword>
<evidence type="ECO:0000259" key="6">
    <source>
        <dbReference type="PROSITE" id="PS51915"/>
    </source>
</evidence>
<feature type="compositionally biased region" description="Basic and acidic residues" evidence="4">
    <location>
        <begin position="752"/>
        <end position="774"/>
    </location>
</feature>
<dbReference type="GeneID" id="105433995"/>
<feature type="compositionally biased region" description="Acidic residues" evidence="4">
    <location>
        <begin position="456"/>
        <end position="467"/>
    </location>
</feature>
<feature type="compositionally biased region" description="Basic and acidic residues" evidence="4">
    <location>
        <begin position="309"/>
        <end position="320"/>
    </location>
</feature>
<feature type="coiled-coil region" evidence="3">
    <location>
        <begin position="975"/>
        <end position="1002"/>
    </location>
</feature>
<feature type="compositionally biased region" description="Basic and acidic residues" evidence="4">
    <location>
        <begin position="427"/>
        <end position="444"/>
    </location>
</feature>
<evidence type="ECO:0000256" key="3">
    <source>
        <dbReference type="SAM" id="Coils"/>
    </source>
</evidence>
<dbReference type="InterPro" id="IPR013087">
    <property type="entry name" value="Znf_C2H2_type"/>
</dbReference>
<dbReference type="PROSITE" id="PS00028">
    <property type="entry name" value="ZINC_FINGER_C2H2_1"/>
    <property type="match status" value="1"/>
</dbReference>
<dbReference type="PROSITE" id="PS51915">
    <property type="entry name" value="ZAD"/>
    <property type="match status" value="1"/>
</dbReference>
<sequence length="1091" mass="124272">MPDQYCFVCASNEGVFLDVTPDNRDTFGDQVKTCFSHKVNESIELSNKICYKCAYELDQCTKFVKKYRKSHETTGSKATASMSCCFLCYELVESDRIFDITKDNNVIFSPLRKIRSIFNDDINKNNCNSKLICLTCRYNLDVLYDLKRVFQESISNLKALINGEINYLNFPKIHTDVVNRKTTITTFPDITVYGLVNSDSDSDENMAHSKRRFRGNQHTRGKQRGRPRKLGGNAKSKVRSCDECHNTVANDVDMYRFHHTGLTVCKNCWITMDPGIKTQRRSRQTQFAGIKLCTVFLTDVLNQELCKKEKETEKEKDDVSHVTSSDNSQEEIKSESSPASVSSKMRNHAVNGKARRGRKRRFNVGNRSKDDIESTPTKTTRLSKTRVNEEKTAKASFSDAESSTQSMKKQSRKRILNDPSSDSDNFLEQKETRESKSNDGVEKSSRKKQKITLEGETLDADSSEESFYENNVNLKSKIRSTTSSSTGSTQKEGDKSTRGRTRSSSISSTEMTVSTKFKSPKSVSQSEGTAKYTCNKCNKKFDNKLSSAKHKLTHFKQAALKLEKLTVPSVMEKRETENDSQDGKISKKTVSFSDSIVSAEKQTDDPEDVAINIEDDTDDEELLSLSNQEDAKIKETSNEEASIVNKSDALKEECVKEFVNDGDAKTKESEQFEEFNVLDETVEMESGDGGKNTEDNNIEKKDAVKDKDETSRNKDSKSENKDMDIQEIIDDSAKDMNMDVEKESNVEIVCSPEKEKSISECNNEDNKKDPHEETTQESEMVNLSTQDTTKVDNRYNDDDNRYNDNRRNESYENNLENNCEEDKDGREDPELIQCDLTDEFLEKDAKEPEENTQNILSDIVDETIAHESDKTLDDLLILSEDKIEVSEKQQSRSEEESMEVELMKDIDELNSTKDIIQSDLSNGNDKHEEKDDDIAIVPVNSNIIDVNEDDDIVPVNNDNNEYREKSEEITEKLITTDDIKEKKKFEEEIKELEKLVEDNAMNNRHELQENSNYLLDNNSADAANEILKEVFELAAVEVQQREESHSTKNLSDVEMETLENISREIRKSADMPSLDPISVMEIDDDNDIVLN</sequence>
<evidence type="ECO:0000256" key="2">
    <source>
        <dbReference type="PROSITE-ProRule" id="PRU01263"/>
    </source>
</evidence>
<feature type="compositionally biased region" description="Low complexity" evidence="4">
    <location>
        <begin position="502"/>
        <end position="515"/>
    </location>
</feature>
<name>A0A6I9WYI2_9HYME</name>
<feature type="region of interest" description="Disordered" evidence="4">
    <location>
        <begin position="201"/>
        <end position="236"/>
    </location>
</feature>